<accession>A0A3S1CL42</accession>
<organism evidence="1 2">
    <name type="scientific">Dulcicalothrix desertica PCC 7102</name>
    <dbReference type="NCBI Taxonomy" id="232991"/>
    <lineage>
        <taxon>Bacteria</taxon>
        <taxon>Bacillati</taxon>
        <taxon>Cyanobacteriota</taxon>
        <taxon>Cyanophyceae</taxon>
        <taxon>Nostocales</taxon>
        <taxon>Calotrichaceae</taxon>
        <taxon>Dulcicalothrix</taxon>
    </lineage>
</organism>
<gene>
    <name evidence="1" type="ORF">DSM106972_031200</name>
</gene>
<reference evidence="1" key="2">
    <citation type="journal article" date="2019" name="Genome Biol. Evol.">
        <title>Day and night: Metabolic profiles and evolutionary relationships of six axenic non-marine cyanobacteria.</title>
        <authorList>
            <person name="Will S.E."/>
            <person name="Henke P."/>
            <person name="Boedeker C."/>
            <person name="Huang S."/>
            <person name="Brinkmann H."/>
            <person name="Rohde M."/>
            <person name="Jarek M."/>
            <person name="Friedl T."/>
            <person name="Seufert S."/>
            <person name="Schumacher M."/>
            <person name="Overmann J."/>
            <person name="Neumann-Schaal M."/>
            <person name="Petersen J."/>
        </authorList>
    </citation>
    <scope>NUCLEOTIDE SEQUENCE [LARGE SCALE GENOMIC DNA]</scope>
    <source>
        <strain evidence="1">PCC 7102</strain>
    </source>
</reference>
<keyword evidence="2" id="KW-1185">Reference proteome</keyword>
<dbReference type="EMBL" id="RSCL01000007">
    <property type="protein sequence ID" value="RUT05914.1"/>
    <property type="molecule type" value="Genomic_DNA"/>
</dbReference>
<dbReference type="Proteomes" id="UP000271624">
    <property type="component" value="Unassembled WGS sequence"/>
</dbReference>
<dbReference type="OrthoDB" id="9813823at2"/>
<sequence>MSTKDLLLKEIDQTPEYLLTEILDFVQFVKNKHLQEKIEITIMSESSLAKDWLKPEEDEAWKDL</sequence>
<dbReference type="AlphaFoldDB" id="A0A3S1CL42"/>
<comment type="caution">
    <text evidence="1">The sequence shown here is derived from an EMBL/GenBank/DDBJ whole genome shotgun (WGS) entry which is preliminary data.</text>
</comment>
<protein>
    <recommendedName>
        <fullName evidence="3">DUF2281 domain-containing protein</fullName>
    </recommendedName>
</protein>
<dbReference type="RefSeq" id="WP_127081627.1">
    <property type="nucleotide sequence ID" value="NZ_RSCL01000007.1"/>
</dbReference>
<evidence type="ECO:0000313" key="2">
    <source>
        <dbReference type="Proteomes" id="UP000271624"/>
    </source>
</evidence>
<proteinExistence type="predicted"/>
<evidence type="ECO:0008006" key="3">
    <source>
        <dbReference type="Google" id="ProtNLM"/>
    </source>
</evidence>
<reference evidence="1" key="1">
    <citation type="submission" date="2018-12" db="EMBL/GenBank/DDBJ databases">
        <authorList>
            <person name="Will S."/>
            <person name="Neumann-Schaal M."/>
            <person name="Henke P."/>
        </authorList>
    </citation>
    <scope>NUCLEOTIDE SEQUENCE</scope>
    <source>
        <strain evidence="1">PCC 7102</strain>
    </source>
</reference>
<name>A0A3S1CL42_9CYAN</name>
<evidence type="ECO:0000313" key="1">
    <source>
        <dbReference type="EMBL" id="RUT05914.1"/>
    </source>
</evidence>